<dbReference type="RefSeq" id="WP_011307870.1">
    <property type="nucleotide sequence ID" value="NZ_CP009526.1"/>
</dbReference>
<dbReference type="GeneID" id="24823294"/>
<feature type="domain" description="Formylmethanofuran dehydrogenase subunit E" evidence="1">
    <location>
        <begin position="534"/>
        <end position="593"/>
    </location>
</feature>
<dbReference type="Proteomes" id="UP000033038">
    <property type="component" value="Chromosome"/>
</dbReference>
<gene>
    <name evidence="2" type="ORF">MSBRW_1805</name>
</gene>
<proteinExistence type="predicted"/>
<evidence type="ECO:0000313" key="2">
    <source>
        <dbReference type="EMBL" id="AKB51058.1"/>
    </source>
</evidence>
<evidence type="ECO:0000259" key="1">
    <source>
        <dbReference type="Pfam" id="PF02663"/>
    </source>
</evidence>
<accession>A0A0E3QJJ6</accession>
<dbReference type="PATRIC" id="fig|1434109.4.peg.2288"/>
<dbReference type="AlphaFoldDB" id="A0A0E3QJJ6"/>
<sequence>MIKSGIKNLRRISTKSIYLVFLTALVLSLGAVPGMAAEGCHYNSNLMGQVFAAAEADLGVVGPQNTLIITDIGSPAESYVFLDDFYSEFDNRNLLYTKNLLTVENSRNSPLWFAFFNKCDGNCTYVEVSYENESNISYKVTENINFDKLSKTNESRDAWSEKVNNLVFNGHEFAILTIANAWATGNLDYELMQCLELHNHFCPGVSSGYVLANWMEENYPLKDGVSYTVFSCPNWCKEDVFVKRWDVTPGTGGIWVSALTDNETEALGGSPAGIFVVKDKNAGTMKAVVLGFNFDVVNANCGAKDTDPGWVSKYLADLWLMDQKNWDTEGLVSVISVMDIDADTLSEMKLADNNPYVVLGLLNSTESTQSSAAEGRHRNSNLMGQVFAAAEADLGVVGPQNTLIITDIGSPAESYVFLDDFYSEFDNRNLLYTKNLLTVENSRNSPLWFSFFNKCDGNCTYVEVSYENESNISYKVTENINFDKLSKTNESRDAWSEKVNNSVFNGHEFAILTIANAWATGNLDYELMQCLGLHNHFCPGVSSGYALANWMEENYPLKDGVSYTVFSCPNWCKEDVFVKRWDVTPGTGGIWVSALTDNETEALGGSPAGIFVVKDKNAGTMKAVVLGFNFDVVNANCGAKDTDPGWVSKYLADLWLMDQKNWDTEGLISVISVMDIDADTLNEMKLADNNPYVVLGLLNSTETN</sequence>
<evidence type="ECO:0000313" key="3">
    <source>
        <dbReference type="Proteomes" id="UP000033038"/>
    </source>
</evidence>
<organism evidence="2 3">
    <name type="scientific">Methanosarcina barkeri str. Wiesmoor</name>
    <dbReference type="NCBI Taxonomy" id="1434109"/>
    <lineage>
        <taxon>Archaea</taxon>
        <taxon>Methanobacteriati</taxon>
        <taxon>Methanobacteriota</taxon>
        <taxon>Stenosarchaea group</taxon>
        <taxon>Methanomicrobia</taxon>
        <taxon>Methanosarcinales</taxon>
        <taxon>Methanosarcinaceae</taxon>
        <taxon>Methanosarcina</taxon>
    </lineage>
</organism>
<dbReference type="KEGG" id="mbw:MSBRW_1805"/>
<reference evidence="2 3" key="1">
    <citation type="submission" date="2014-07" db="EMBL/GenBank/DDBJ databases">
        <title>Methanogenic archaea and the global carbon cycle.</title>
        <authorList>
            <person name="Henriksen J.R."/>
            <person name="Luke J."/>
            <person name="Reinhart S."/>
            <person name="Benedict M.N."/>
            <person name="Youngblut N.D."/>
            <person name="Metcalf M.E."/>
            <person name="Whitaker R.J."/>
            <person name="Metcalf W.W."/>
        </authorList>
    </citation>
    <scope>NUCLEOTIDE SEQUENCE [LARGE SCALE GENOMIC DNA]</scope>
    <source>
        <strain evidence="2 3">Wiesmoor</strain>
    </source>
</reference>
<dbReference type="HOGENOM" id="CLU_398832_0_0_2"/>
<name>A0A0E3QJJ6_METBA</name>
<dbReference type="Gene3D" id="3.30.1330.130">
    <property type="match status" value="2"/>
</dbReference>
<dbReference type="Pfam" id="PF02663">
    <property type="entry name" value="FmdE"/>
    <property type="match status" value="1"/>
</dbReference>
<dbReference type="EMBL" id="CP009526">
    <property type="protein sequence ID" value="AKB51058.1"/>
    <property type="molecule type" value="Genomic_DNA"/>
</dbReference>
<protein>
    <recommendedName>
        <fullName evidence="1">Formylmethanofuran dehydrogenase subunit E domain-containing protein</fullName>
    </recommendedName>
</protein>
<dbReference type="InterPro" id="IPR003814">
    <property type="entry name" value="FmdEsu_dom"/>
</dbReference>
<dbReference type="SUPFAM" id="SSF143555">
    <property type="entry name" value="FwdE-like"/>
    <property type="match status" value="2"/>
</dbReference>